<sequence length="385" mass="40845">MKFRIGFLFITIGFGLIPNGSIQAKVTCTGDACTILPATIQSQINSLDTALQLQYTDKVLSSMSEAAVISNINSSLMGPGIVNRFQVGAGLTVAGQQKEDINVAYQSLSFQKLPNVGASLAPNFVVAVNLGWLMGGGPSDTEPELKTFLHRFNLYLHGFKFNFAQGDVQKAVEAQSKNVQLGGDITTGGFTLRFHIIENYSDGIGLFEFSGISMGLGLHYQKQEIDVTYNDKKTQTITLGPAIGTWGGSTTFNYSSTVTSVPIDIRTGFRMFYFFTIFAGAGASMNFGSSSLNLSRSGPLTLALDSSAISASLSPEIAALIPASALGQTKTGTLTMDLSGKAQAPNTTNFLIAGIEINALIAKLTMEAIVAQNVQSVMVGAKFSF</sequence>
<proteinExistence type="predicted"/>
<evidence type="ECO:0000313" key="1">
    <source>
        <dbReference type="EMBL" id="PJZ84075.1"/>
    </source>
</evidence>
<dbReference type="NCBIfam" id="NF047512">
    <property type="entry name" value="LIC_11975_fam"/>
    <property type="match status" value="1"/>
</dbReference>
<dbReference type="OrthoDB" id="340297at2"/>
<dbReference type="RefSeq" id="WP_100744643.1">
    <property type="nucleotide sequence ID" value="NZ_NPDW01000002.1"/>
</dbReference>
<dbReference type="InterPro" id="IPR058232">
    <property type="entry name" value="Lsa36-like"/>
</dbReference>
<reference evidence="1 2" key="1">
    <citation type="submission" date="2017-07" db="EMBL/GenBank/DDBJ databases">
        <title>Leptospira spp. isolated from tropical soils.</title>
        <authorList>
            <person name="Thibeaux R."/>
            <person name="Iraola G."/>
            <person name="Ferres I."/>
            <person name="Bierque E."/>
            <person name="Girault D."/>
            <person name="Soupe-Gilbert M.-E."/>
            <person name="Picardeau M."/>
            <person name="Goarant C."/>
        </authorList>
    </citation>
    <scope>NUCLEOTIDE SEQUENCE [LARGE SCALE GENOMIC DNA]</scope>
    <source>
        <strain evidence="1 2">FH2-B-A1</strain>
    </source>
</reference>
<name>A0A2N0AIF5_9LEPT</name>
<comment type="caution">
    <text evidence="1">The sequence shown here is derived from an EMBL/GenBank/DDBJ whole genome shotgun (WGS) entry which is preliminary data.</text>
</comment>
<dbReference type="Proteomes" id="UP000232145">
    <property type="component" value="Unassembled WGS sequence"/>
</dbReference>
<keyword evidence="2" id="KW-1185">Reference proteome</keyword>
<organism evidence="1 2">
    <name type="scientific">Leptospira harrisiae</name>
    <dbReference type="NCBI Taxonomy" id="2023189"/>
    <lineage>
        <taxon>Bacteria</taxon>
        <taxon>Pseudomonadati</taxon>
        <taxon>Spirochaetota</taxon>
        <taxon>Spirochaetia</taxon>
        <taxon>Leptospirales</taxon>
        <taxon>Leptospiraceae</taxon>
        <taxon>Leptospira</taxon>
    </lineage>
</organism>
<dbReference type="AlphaFoldDB" id="A0A2N0AIF5"/>
<evidence type="ECO:0000313" key="2">
    <source>
        <dbReference type="Proteomes" id="UP000232145"/>
    </source>
</evidence>
<accession>A0A2N0AIF5</accession>
<protein>
    <submittedName>
        <fullName evidence="1">Uncharacterized protein</fullName>
    </submittedName>
</protein>
<gene>
    <name evidence="1" type="ORF">CH364_12030</name>
</gene>
<dbReference type="EMBL" id="NPDX01000003">
    <property type="protein sequence ID" value="PJZ84075.1"/>
    <property type="molecule type" value="Genomic_DNA"/>
</dbReference>